<keyword evidence="2" id="KW-1185">Reference proteome</keyword>
<name>A0ABS7EAV2_9GAMM</name>
<proteinExistence type="predicted"/>
<dbReference type="Proteomes" id="UP001195963">
    <property type="component" value="Unassembled WGS sequence"/>
</dbReference>
<dbReference type="RefSeq" id="WP_220111491.1">
    <property type="nucleotide sequence ID" value="NZ_JAHZST010000021.1"/>
</dbReference>
<evidence type="ECO:0000313" key="1">
    <source>
        <dbReference type="EMBL" id="MBW8186177.1"/>
    </source>
</evidence>
<organism evidence="1 2">
    <name type="scientific">Shewanella nanhaiensis</name>
    <dbReference type="NCBI Taxonomy" id="2864872"/>
    <lineage>
        <taxon>Bacteria</taxon>
        <taxon>Pseudomonadati</taxon>
        <taxon>Pseudomonadota</taxon>
        <taxon>Gammaproteobacteria</taxon>
        <taxon>Alteromonadales</taxon>
        <taxon>Shewanellaceae</taxon>
        <taxon>Shewanella</taxon>
    </lineage>
</organism>
<protein>
    <submittedName>
        <fullName evidence="1">Uncharacterized protein</fullName>
    </submittedName>
</protein>
<evidence type="ECO:0000313" key="2">
    <source>
        <dbReference type="Proteomes" id="UP001195963"/>
    </source>
</evidence>
<comment type="caution">
    <text evidence="1">The sequence shown here is derived from an EMBL/GenBank/DDBJ whole genome shotgun (WGS) entry which is preliminary data.</text>
</comment>
<reference evidence="1 2" key="1">
    <citation type="submission" date="2021-07" db="EMBL/GenBank/DDBJ databases">
        <title>Shewanella sp. nov, isolated from SCS.</title>
        <authorList>
            <person name="Cao W.R."/>
        </authorList>
    </citation>
    <scope>NUCLEOTIDE SEQUENCE [LARGE SCALE GENOMIC DNA]</scope>
    <source>
        <strain evidence="1 2">NR704-98</strain>
    </source>
</reference>
<sequence length="74" mass="8788">MDKVIANFEFDGQVFRFRFGSENELESRVTASECYLFMPDDEDEQIDDSLISCYNCMNRRWLIDGMACMKIKRI</sequence>
<dbReference type="EMBL" id="JAHZST010000021">
    <property type="protein sequence ID" value="MBW8186177.1"/>
    <property type="molecule type" value="Genomic_DNA"/>
</dbReference>
<accession>A0ABS7EAV2</accession>
<gene>
    <name evidence="1" type="ORF">K0625_21375</name>
</gene>